<dbReference type="KEGG" id="lrm:LRC_03710"/>
<evidence type="ECO:0000256" key="1">
    <source>
        <dbReference type="SAM" id="Phobius"/>
    </source>
</evidence>
<proteinExistence type="predicted"/>
<organism evidence="2 3">
    <name type="scientific">Ligilactobacillus ruminis (strain ATCC 27782 / RF3)</name>
    <name type="common">Lactobacillus ruminis</name>
    <dbReference type="NCBI Taxonomy" id="1069534"/>
    <lineage>
        <taxon>Bacteria</taxon>
        <taxon>Bacillati</taxon>
        <taxon>Bacillota</taxon>
        <taxon>Bacilli</taxon>
        <taxon>Lactobacillales</taxon>
        <taxon>Lactobacillaceae</taxon>
        <taxon>Ligilactobacillus</taxon>
    </lineage>
</organism>
<dbReference type="EMBL" id="CP003032">
    <property type="protein sequence ID" value="AEN77687.1"/>
    <property type="molecule type" value="Genomic_DNA"/>
</dbReference>
<keyword evidence="3" id="KW-1185">Reference proteome</keyword>
<keyword evidence="1" id="KW-0812">Transmembrane</keyword>
<gene>
    <name evidence="2" type="ordered locus">LRC_03710</name>
</gene>
<dbReference type="HOGENOM" id="CLU_3276163_0_0_9"/>
<accession>G2SRE2</accession>
<name>G2SRE2_LIGR2</name>
<dbReference type="Proteomes" id="UP000001279">
    <property type="component" value="Chromosome"/>
</dbReference>
<keyword evidence="1" id="KW-0472">Membrane</keyword>
<protein>
    <submittedName>
        <fullName evidence="2">Uncharacterized protein</fullName>
    </submittedName>
</protein>
<sequence>MMQKIRDIFYIFIIFSFTFVSPFIYSVLGVTKSDMILGIFEK</sequence>
<reference evidence="2 3" key="1">
    <citation type="journal article" date="2011" name="Microb. Cell Fact.">
        <title>Genome sequences and comparative genomics of two Lactobacillus ruminis strains from the bovine and human intestinal tracts.</title>
        <authorList>
            <person name="Forde B.M."/>
            <person name="Neville B.A."/>
            <person name="O'Donnell M.M."/>
            <person name="Riboulet-Bisson E."/>
            <person name="Claesson M.J."/>
            <person name="Coghlan A."/>
            <person name="Ross R.P."/>
            <person name="O'Toole P.W."/>
        </authorList>
    </citation>
    <scope>NUCLEOTIDE SEQUENCE [LARGE SCALE GENOMIC DNA]</scope>
    <source>
        <strain evidence="3">ATCC 27782 / RF3</strain>
    </source>
</reference>
<dbReference type="PATRIC" id="fig|1069534.5.peg.412"/>
<evidence type="ECO:0000313" key="3">
    <source>
        <dbReference type="Proteomes" id="UP000001279"/>
    </source>
</evidence>
<dbReference type="AlphaFoldDB" id="G2SRE2"/>
<keyword evidence="1" id="KW-1133">Transmembrane helix</keyword>
<evidence type="ECO:0000313" key="2">
    <source>
        <dbReference type="EMBL" id="AEN77687.1"/>
    </source>
</evidence>
<feature type="transmembrane region" description="Helical" evidence="1">
    <location>
        <begin position="7"/>
        <end position="28"/>
    </location>
</feature>